<evidence type="ECO:0000259" key="2">
    <source>
        <dbReference type="Pfam" id="PF24864"/>
    </source>
</evidence>
<proteinExistence type="predicted"/>
<evidence type="ECO:0000256" key="1">
    <source>
        <dbReference type="SAM" id="SignalP"/>
    </source>
</evidence>
<evidence type="ECO:0000313" key="4">
    <source>
        <dbReference type="EMBL" id="RMY82065.1"/>
    </source>
</evidence>
<dbReference type="EMBL" id="QWIN01000920">
    <property type="protein sequence ID" value="RMY45615.1"/>
    <property type="molecule type" value="Genomic_DNA"/>
</dbReference>
<feature type="chain" id="PRO_5033385024" description="DUF7730 domain-containing protein" evidence="1">
    <location>
        <begin position="24"/>
        <end position="357"/>
    </location>
</feature>
<dbReference type="AlphaFoldDB" id="A0A3M7C0Q7"/>
<dbReference type="Proteomes" id="UP000269539">
    <property type="component" value="Unassembled WGS sequence"/>
</dbReference>
<dbReference type="EMBL" id="QWIO01000915">
    <property type="protein sequence ID" value="RMY82065.1"/>
    <property type="molecule type" value="Genomic_DNA"/>
</dbReference>
<reference evidence="5 6" key="1">
    <citation type="journal article" date="2018" name="BMC Genomics">
        <title>Genomic evidence for intraspecific hybridization in a clonal and extremely halotolerant yeast.</title>
        <authorList>
            <person name="Gostincar C."/>
            <person name="Stajich J.E."/>
            <person name="Zupancic J."/>
            <person name="Zalar P."/>
            <person name="Gunde-Cimerman N."/>
        </authorList>
    </citation>
    <scope>NUCLEOTIDE SEQUENCE [LARGE SCALE GENOMIC DNA]</scope>
    <source>
        <strain evidence="4 5">EXF-10513</strain>
        <strain evidence="3 6">EXF-151</strain>
    </source>
</reference>
<evidence type="ECO:0000313" key="3">
    <source>
        <dbReference type="EMBL" id="RMY45615.1"/>
    </source>
</evidence>
<protein>
    <recommendedName>
        <fullName evidence="2">DUF7730 domain-containing protein</fullName>
    </recommendedName>
</protein>
<evidence type="ECO:0000313" key="5">
    <source>
        <dbReference type="Proteomes" id="UP000269539"/>
    </source>
</evidence>
<dbReference type="Proteomes" id="UP000270230">
    <property type="component" value="Unassembled WGS sequence"/>
</dbReference>
<evidence type="ECO:0000313" key="6">
    <source>
        <dbReference type="Proteomes" id="UP000270230"/>
    </source>
</evidence>
<comment type="caution">
    <text evidence="3">The sequence shown here is derived from an EMBL/GenBank/DDBJ whole genome shotgun (WGS) entry which is preliminary data.</text>
</comment>
<dbReference type="PANTHER" id="PTHR38790:SF4">
    <property type="entry name" value="2EXR DOMAIN-CONTAINING PROTEIN"/>
    <property type="match status" value="1"/>
</dbReference>
<feature type="signal peptide" evidence="1">
    <location>
        <begin position="1"/>
        <end position="23"/>
    </location>
</feature>
<organism evidence="3 6">
    <name type="scientific">Hortaea werneckii</name>
    <name type="common">Black yeast</name>
    <name type="synonym">Cladosporium werneckii</name>
    <dbReference type="NCBI Taxonomy" id="91943"/>
    <lineage>
        <taxon>Eukaryota</taxon>
        <taxon>Fungi</taxon>
        <taxon>Dikarya</taxon>
        <taxon>Ascomycota</taxon>
        <taxon>Pezizomycotina</taxon>
        <taxon>Dothideomycetes</taxon>
        <taxon>Dothideomycetidae</taxon>
        <taxon>Mycosphaerellales</taxon>
        <taxon>Teratosphaeriaceae</taxon>
        <taxon>Hortaea</taxon>
    </lineage>
</organism>
<dbReference type="Pfam" id="PF24864">
    <property type="entry name" value="DUF7730"/>
    <property type="match status" value="1"/>
</dbReference>
<dbReference type="PANTHER" id="PTHR38790">
    <property type="entry name" value="2EXR DOMAIN-CONTAINING PROTEIN-RELATED"/>
    <property type="match status" value="1"/>
</dbReference>
<gene>
    <name evidence="4" type="ORF">D0864_08149</name>
    <name evidence="3" type="ORF">D0865_09796</name>
</gene>
<dbReference type="OrthoDB" id="5413827at2759"/>
<name>A0A3M7C0Q7_HORWE</name>
<dbReference type="InterPro" id="IPR056632">
    <property type="entry name" value="DUF7730"/>
</dbReference>
<accession>A0A3M7C0Q7</accession>
<feature type="domain" description="DUF7730" evidence="2">
    <location>
        <begin position="99"/>
        <end position="274"/>
    </location>
</feature>
<sequence>MATAAFVLLVAVLVSRLFFLVSCPPKSILMMVYRLRLSDQLFTATATGISDGGGEDGLNGVSNGKGNQGGVGRKIGVEDDETNGRLNVVDIASSRARNNRDSPFLRLPPEIRNRIYDFCLGKSVIHISTTTCEKAERGSYSKSELHGTVKASPSPLFVKFVHVICDRSVDAERNIWGNSEDTNQPEVPSYYAYYARHSQCTEALKCGQKKRATHSLPMSLIRACRDIHREASLIPYANNTFAFGNVAELELFITRSLLAPQRAVIKTLQIYGHIAIGPSKAREAPKMLRGLQTLEVVSPVLLNEEGGPKGLSQIGNHYGPFQVSRDLETVWVNYPKDIGPSCREQLRELAHRWVHCN</sequence>
<keyword evidence="1" id="KW-0732">Signal</keyword>